<dbReference type="Gene3D" id="3.30.830.10">
    <property type="entry name" value="Metalloenzyme, LuxS/M16 peptidase-like"/>
    <property type="match status" value="2"/>
</dbReference>
<dbReference type="InterPro" id="IPR007863">
    <property type="entry name" value="Peptidase_M16_C"/>
</dbReference>
<name>A0ABY6D2L6_9BACT</name>
<feature type="domain" description="Peptidase M16 C-terminal" evidence="2">
    <location>
        <begin position="182"/>
        <end position="349"/>
    </location>
</feature>
<accession>A0ABY6D2L6</accession>
<dbReference type="InterPro" id="IPR011249">
    <property type="entry name" value="Metalloenz_LuxS/M16"/>
</dbReference>
<dbReference type="EMBL" id="CP106735">
    <property type="protein sequence ID" value="UXX80396.1"/>
    <property type="molecule type" value="Genomic_DNA"/>
</dbReference>
<reference evidence="3" key="1">
    <citation type="submission" date="2022-10" db="EMBL/GenBank/DDBJ databases">
        <title>Comparative genomics and taxonomic characterization of three novel marine species of genus Reichenbachiella exhibiting antioxidant and polysaccharide degradation activities.</title>
        <authorList>
            <person name="Muhammad N."/>
            <person name="Lee Y.-J."/>
            <person name="Ko J."/>
            <person name="Kim S.-G."/>
        </authorList>
    </citation>
    <scope>NUCLEOTIDE SEQUENCE</scope>
    <source>
        <strain evidence="3">Wsw4-B4</strain>
    </source>
</reference>
<evidence type="ECO:0000313" key="4">
    <source>
        <dbReference type="Proteomes" id="UP001062165"/>
    </source>
</evidence>
<proteinExistence type="predicted"/>
<organism evidence="3 4">
    <name type="scientific">Reichenbachiella carrageenanivorans</name>
    <dbReference type="NCBI Taxonomy" id="2979869"/>
    <lineage>
        <taxon>Bacteria</taxon>
        <taxon>Pseudomonadati</taxon>
        <taxon>Bacteroidota</taxon>
        <taxon>Cytophagia</taxon>
        <taxon>Cytophagales</taxon>
        <taxon>Reichenbachiellaceae</taxon>
        <taxon>Reichenbachiella</taxon>
    </lineage>
</organism>
<dbReference type="RefSeq" id="WP_263052126.1">
    <property type="nucleotide sequence ID" value="NZ_CP106735.1"/>
</dbReference>
<feature type="domain" description="Peptidase M16 N-terminal" evidence="1">
    <location>
        <begin position="40"/>
        <end position="165"/>
    </location>
</feature>
<dbReference type="SUPFAM" id="SSF63411">
    <property type="entry name" value="LuxS/MPP-like metallohydrolase"/>
    <property type="match status" value="2"/>
</dbReference>
<evidence type="ECO:0000259" key="1">
    <source>
        <dbReference type="Pfam" id="PF00675"/>
    </source>
</evidence>
<keyword evidence="4" id="KW-1185">Reference proteome</keyword>
<dbReference type="PANTHER" id="PTHR11851:SF224">
    <property type="entry name" value="PROCESSING PROTEASE"/>
    <property type="match status" value="1"/>
</dbReference>
<evidence type="ECO:0000313" key="3">
    <source>
        <dbReference type="EMBL" id="UXX80396.1"/>
    </source>
</evidence>
<evidence type="ECO:0000259" key="2">
    <source>
        <dbReference type="Pfam" id="PF05193"/>
    </source>
</evidence>
<dbReference type="Proteomes" id="UP001062165">
    <property type="component" value="Chromosome"/>
</dbReference>
<sequence>MLDRTLAPPSGEIVFGGLPAVNQQTLHSNTSLFWLQAGDQPVVKIELVFQSGIWFESKKSTSWLAIKMLVEGTQNKTAKEITAGFEKLGAFLEIGAGFDDVSISVYGLRRNFDQVISLLNEIINEPVFPKREFEILKSNRKDQIILNDNKSNLLASKKLREAIYGSSFPYGQALAATDIEAVSLEEVKAYYQERLFYQPKIYMAGDIDDQLVSCLNSQLNIPKATPTTERPIEFQSDQHDIYVAKTGSMQSSIRIAWLVPNKRSEDYFNYQIANSLLGGYFGSRLMKNIREEKGYTYGIHAYPVHLKHSSFGMIAGDVVATHTQDTFTEIKSEIDKLLNEPIPTEEVEVLTNYLAGSFLASINTPFQLMDKFKKIEEADLDDAYYDRYFDALRTIDENQIKTAIEKHFNPAAAYTTIVGLNQ</sequence>
<dbReference type="InterPro" id="IPR050361">
    <property type="entry name" value="MPP/UQCRC_Complex"/>
</dbReference>
<dbReference type="Pfam" id="PF05193">
    <property type="entry name" value="Peptidase_M16_C"/>
    <property type="match status" value="1"/>
</dbReference>
<protein>
    <submittedName>
        <fullName evidence="3">Insulinase family protein</fullName>
    </submittedName>
</protein>
<gene>
    <name evidence="3" type="ORF">N7E81_04690</name>
</gene>
<dbReference type="Pfam" id="PF00675">
    <property type="entry name" value="Peptidase_M16"/>
    <property type="match status" value="1"/>
</dbReference>
<dbReference type="PANTHER" id="PTHR11851">
    <property type="entry name" value="METALLOPROTEASE"/>
    <property type="match status" value="1"/>
</dbReference>
<dbReference type="InterPro" id="IPR011765">
    <property type="entry name" value="Pept_M16_N"/>
</dbReference>